<dbReference type="Proteomes" id="UP001232973">
    <property type="component" value="Unassembled WGS sequence"/>
</dbReference>
<keyword evidence="3 6" id="KW-0032">Aminotransferase</keyword>
<keyword evidence="5" id="KW-0663">Pyridoxal phosphate</keyword>
<dbReference type="EMBL" id="JAUSTP010000004">
    <property type="protein sequence ID" value="MDQ0189120.1"/>
    <property type="molecule type" value="Genomic_DNA"/>
</dbReference>
<dbReference type="GO" id="GO:0008483">
    <property type="term" value="F:transaminase activity"/>
    <property type="evidence" value="ECO:0007669"/>
    <property type="project" value="UniProtKB-KW"/>
</dbReference>
<dbReference type="Gene3D" id="3.40.640.10">
    <property type="entry name" value="Type I PLP-dependent aspartate aminotransferase-like (Major domain)"/>
    <property type="match status" value="1"/>
</dbReference>
<dbReference type="RefSeq" id="WP_274454912.1">
    <property type="nucleotide sequence ID" value="NZ_CP067097.1"/>
</dbReference>
<organism evidence="8 9">
    <name type="scientific">Alicyclobacillus cycloheptanicus</name>
    <dbReference type="NCBI Taxonomy" id="1457"/>
    <lineage>
        <taxon>Bacteria</taxon>
        <taxon>Bacillati</taxon>
        <taxon>Bacillota</taxon>
        <taxon>Bacilli</taxon>
        <taxon>Bacillales</taxon>
        <taxon>Alicyclobacillaceae</taxon>
        <taxon>Alicyclobacillus</taxon>
    </lineage>
</organism>
<evidence type="ECO:0000256" key="1">
    <source>
        <dbReference type="ARBA" id="ARBA00001933"/>
    </source>
</evidence>
<dbReference type="InterPro" id="IPR050596">
    <property type="entry name" value="AspAT/PAT-like"/>
</dbReference>
<reference evidence="8 9" key="1">
    <citation type="submission" date="2023-07" db="EMBL/GenBank/DDBJ databases">
        <title>Genomic Encyclopedia of Type Strains, Phase IV (KMG-IV): sequencing the most valuable type-strain genomes for metagenomic binning, comparative biology and taxonomic classification.</title>
        <authorList>
            <person name="Goeker M."/>
        </authorList>
    </citation>
    <scope>NUCLEOTIDE SEQUENCE [LARGE SCALE GENOMIC DNA]</scope>
    <source>
        <strain evidence="8 9">DSM 4006</strain>
    </source>
</reference>
<comment type="caution">
    <text evidence="8">The sequence shown here is derived from an EMBL/GenBank/DDBJ whole genome shotgun (WGS) entry which is preliminary data.</text>
</comment>
<comment type="cofactor">
    <cofactor evidence="1 6">
        <name>pyridoxal 5'-phosphate</name>
        <dbReference type="ChEBI" id="CHEBI:597326"/>
    </cofactor>
</comment>
<evidence type="ECO:0000259" key="7">
    <source>
        <dbReference type="Pfam" id="PF00155"/>
    </source>
</evidence>
<evidence type="ECO:0000313" key="8">
    <source>
        <dbReference type="EMBL" id="MDQ0189120.1"/>
    </source>
</evidence>
<keyword evidence="4 6" id="KW-0808">Transferase</keyword>
<evidence type="ECO:0000256" key="2">
    <source>
        <dbReference type="ARBA" id="ARBA00007441"/>
    </source>
</evidence>
<comment type="similarity">
    <text evidence="2 6">Belongs to the class-I pyridoxal-phosphate-dependent aminotransferase family.</text>
</comment>
<dbReference type="PANTHER" id="PTHR46383:SF3">
    <property type="entry name" value="ASPARTATE AMINOTRANSFERASE-RELATED"/>
    <property type="match status" value="1"/>
</dbReference>
<dbReference type="Pfam" id="PF00155">
    <property type="entry name" value="Aminotran_1_2"/>
    <property type="match status" value="1"/>
</dbReference>
<dbReference type="PANTHER" id="PTHR46383">
    <property type="entry name" value="ASPARTATE AMINOTRANSFERASE"/>
    <property type="match status" value="1"/>
</dbReference>
<proteinExistence type="inferred from homology"/>
<dbReference type="InterPro" id="IPR004838">
    <property type="entry name" value="NHTrfase_class1_PyrdxlP-BS"/>
</dbReference>
<dbReference type="PROSITE" id="PS00105">
    <property type="entry name" value="AA_TRANSFER_CLASS_1"/>
    <property type="match status" value="1"/>
</dbReference>
<evidence type="ECO:0000313" key="9">
    <source>
        <dbReference type="Proteomes" id="UP001232973"/>
    </source>
</evidence>
<dbReference type="SUPFAM" id="SSF53383">
    <property type="entry name" value="PLP-dependent transferases"/>
    <property type="match status" value="1"/>
</dbReference>
<dbReference type="InterPro" id="IPR004839">
    <property type="entry name" value="Aminotransferase_I/II_large"/>
</dbReference>
<dbReference type="InterPro" id="IPR015424">
    <property type="entry name" value="PyrdxlP-dep_Trfase"/>
</dbReference>
<dbReference type="Gene3D" id="3.90.1150.10">
    <property type="entry name" value="Aspartate Aminotransferase, domain 1"/>
    <property type="match status" value="1"/>
</dbReference>
<name>A0ABT9XFS1_9BACL</name>
<dbReference type="InterPro" id="IPR015421">
    <property type="entry name" value="PyrdxlP-dep_Trfase_major"/>
</dbReference>
<evidence type="ECO:0000256" key="3">
    <source>
        <dbReference type="ARBA" id="ARBA00022576"/>
    </source>
</evidence>
<dbReference type="InterPro" id="IPR015422">
    <property type="entry name" value="PyrdxlP-dep_Trfase_small"/>
</dbReference>
<feature type="domain" description="Aminotransferase class I/classII large" evidence="7">
    <location>
        <begin position="31"/>
        <end position="379"/>
    </location>
</feature>
<gene>
    <name evidence="8" type="ORF">J2S03_000936</name>
</gene>
<evidence type="ECO:0000256" key="5">
    <source>
        <dbReference type="ARBA" id="ARBA00022898"/>
    </source>
</evidence>
<sequence>MDIRQRLSPVVRDLPPSGIRRFFDLASQMDDVISLGVGEPDFVTPWHIREASLYALERGFTTYTSNRGLPQLCEAIADHLTRYALSYDPAREVLVTVGGSEAIDLAFRALICPGDEVLLPVPTYVSYRPCALLAGAVVRDVPTYAEDGFRLTAEMLRRFITPASKVLVLCYPNNPTGAIMTREDLESVARVVIDNDLLVISDEIYADLTYGREHASIAAISGMKERTVVVSGLSKAYAMTGWRIGYVAAPEEILEPMLKIHQYTALCAPSMSQMAALEAFRNGEQEKQKMVESYDRRRRLIVEGFNRIGIPCHAPQGAFYAFPDIRPTGLTSQAFAEALLQQMKVAVIPGDVFGETGEGFIRCSYATSATQIQMAIERIGEFVHGLLR</sequence>
<evidence type="ECO:0000256" key="4">
    <source>
        <dbReference type="ARBA" id="ARBA00022679"/>
    </source>
</evidence>
<accession>A0ABT9XFS1</accession>
<protein>
    <recommendedName>
        <fullName evidence="6">Aminotransferase</fullName>
        <ecNumber evidence="6">2.6.1.-</ecNumber>
    </recommendedName>
</protein>
<evidence type="ECO:0000256" key="6">
    <source>
        <dbReference type="RuleBase" id="RU000481"/>
    </source>
</evidence>
<dbReference type="CDD" id="cd00609">
    <property type="entry name" value="AAT_like"/>
    <property type="match status" value="1"/>
</dbReference>
<dbReference type="EC" id="2.6.1.-" evidence="6"/>
<keyword evidence="9" id="KW-1185">Reference proteome</keyword>